<gene>
    <name evidence="3" type="primary">Dox-A2</name>
</gene>
<feature type="non-terminal residue" evidence="3">
    <location>
        <position position="147"/>
    </location>
</feature>
<name>A8E6V2_DROME</name>
<accession>A8E6V2</accession>
<dbReference type="InterPro" id="IPR057985">
    <property type="entry name" value="TPR_PSMD3_N"/>
</dbReference>
<keyword evidence="1" id="KW-0732">Signal</keyword>
<evidence type="ECO:0000256" key="1">
    <source>
        <dbReference type="SAM" id="SignalP"/>
    </source>
</evidence>
<protein>
    <submittedName>
        <fullName evidence="3">IP19605p</fullName>
    </submittedName>
</protein>
<feature type="chain" id="PRO_5002720963" evidence="1">
    <location>
        <begin position="30"/>
        <end position="147"/>
    </location>
</feature>
<dbReference type="AlphaFoldDB" id="A8E6V2"/>
<proteinExistence type="evidence at transcript level"/>
<dbReference type="EMBL" id="BT030894">
    <property type="protein sequence ID" value="ABV82276.1"/>
    <property type="molecule type" value="mRNA"/>
</dbReference>
<feature type="domain" description="26S proteasome non-ATPase regulatory subunit 3 N-terminal TPR repeats" evidence="2">
    <location>
        <begin position="61"/>
        <end position="143"/>
    </location>
</feature>
<evidence type="ECO:0000313" key="3">
    <source>
        <dbReference type="EMBL" id="ABV82276.1"/>
    </source>
</evidence>
<reference evidence="3" key="1">
    <citation type="submission" date="2007-10" db="EMBL/GenBank/DDBJ databases">
        <authorList>
            <person name="Stapleton M."/>
            <person name="Carlson J."/>
            <person name="Frise E."/>
            <person name="Kapadia B."/>
            <person name="Park S."/>
            <person name="Wan K."/>
            <person name="Yu C."/>
            <person name="Celniker S."/>
        </authorList>
    </citation>
    <scope>NUCLEOTIDE SEQUENCE</scope>
</reference>
<dbReference type="Pfam" id="PF25573">
    <property type="entry name" value="TPR_PSMD3_N"/>
    <property type="match status" value="1"/>
</dbReference>
<sequence>SAGSGHQRNTMRVRLTLLTICIYLCAAAAEDLDSIHEIRSEVEELIKGTEELNHGLQKVKDVQEIREQIRQIEKGVASKESRFILRVLRNLPNTRRKLNGVVFRNLAQSIYPAGADREAAVALMPAVEKDATELPDVPKKKKKKKKK</sequence>
<organism evidence="3">
    <name type="scientific">Drosophila melanogaster</name>
    <name type="common">Fruit fly</name>
    <dbReference type="NCBI Taxonomy" id="7227"/>
    <lineage>
        <taxon>Eukaryota</taxon>
        <taxon>Metazoa</taxon>
        <taxon>Ecdysozoa</taxon>
        <taxon>Arthropoda</taxon>
        <taxon>Hexapoda</taxon>
        <taxon>Insecta</taxon>
        <taxon>Pterygota</taxon>
        <taxon>Neoptera</taxon>
        <taxon>Endopterygota</taxon>
        <taxon>Diptera</taxon>
        <taxon>Brachycera</taxon>
        <taxon>Muscomorpha</taxon>
        <taxon>Ephydroidea</taxon>
        <taxon>Drosophilidae</taxon>
        <taxon>Drosophila</taxon>
        <taxon>Sophophora</taxon>
    </lineage>
</organism>
<dbReference type="ExpressionAtlas" id="A8E6V2">
    <property type="expression patterns" value="baseline and differential"/>
</dbReference>
<dbReference type="VEuPathDB" id="VectorBase:FBgn0261396"/>
<dbReference type="PeptideAtlas" id="A8E6V2"/>
<dbReference type="OrthoDB" id="1713558at2759"/>
<evidence type="ECO:0000259" key="2">
    <source>
        <dbReference type="Pfam" id="PF25573"/>
    </source>
</evidence>
<feature type="non-terminal residue" evidence="3">
    <location>
        <position position="1"/>
    </location>
</feature>
<feature type="signal peptide" evidence="1">
    <location>
        <begin position="1"/>
        <end position="29"/>
    </location>
</feature>